<organism evidence="2 3">
    <name type="scientific">Leucobacter chromiiresistens</name>
    <dbReference type="NCBI Taxonomy" id="1079994"/>
    <lineage>
        <taxon>Bacteria</taxon>
        <taxon>Bacillati</taxon>
        <taxon>Actinomycetota</taxon>
        <taxon>Actinomycetes</taxon>
        <taxon>Micrococcales</taxon>
        <taxon>Microbacteriaceae</taxon>
        <taxon>Leucobacter</taxon>
    </lineage>
</organism>
<dbReference type="AlphaFoldDB" id="A0A1H0XT57"/>
<protein>
    <submittedName>
        <fullName evidence="2">Alpha/beta hydrolase</fullName>
    </submittedName>
</protein>
<evidence type="ECO:0000313" key="2">
    <source>
        <dbReference type="EMBL" id="SDQ06011.1"/>
    </source>
</evidence>
<evidence type="ECO:0000259" key="1">
    <source>
        <dbReference type="Pfam" id="PF06259"/>
    </source>
</evidence>
<dbReference type="Pfam" id="PF06259">
    <property type="entry name" value="Abhydrolase_8"/>
    <property type="match status" value="1"/>
</dbReference>
<gene>
    <name evidence="2" type="ORF">SAMN04488565_0141</name>
</gene>
<dbReference type="InterPro" id="IPR010427">
    <property type="entry name" value="DUF1023"/>
</dbReference>
<proteinExistence type="predicted"/>
<dbReference type="EMBL" id="FNKB01000001">
    <property type="protein sequence ID" value="SDQ06011.1"/>
    <property type="molecule type" value="Genomic_DNA"/>
</dbReference>
<accession>A0A1H0XT57</accession>
<dbReference type="STRING" id="1079994.SAMN04488565_0141"/>
<dbReference type="Proteomes" id="UP000182690">
    <property type="component" value="Unassembled WGS sequence"/>
</dbReference>
<dbReference type="eggNOG" id="COG4099">
    <property type="taxonomic scope" value="Bacteria"/>
</dbReference>
<dbReference type="OrthoDB" id="3259161at2"/>
<sequence length="625" mass="65818">MTWIPADALESGVLPAPSPILGSVDDISPVADYLRRADDNVDIFSSLVRDAHVRLGAGSGRAVTRLNAKLADRLLPGARKLEESSAAAKRAFDDFAMEIDRIHARARGTVDDVESSLASIRTQAGAIDEIAQVIGAEAPGDWATVPPGEMPTPRLGANAQSLSAVEQEGIRSTLHAQHSTQWLNAVVVWKQALDDIERARAQWKTLVDDRRSAEKRLLRSLRDTDLGVLIAASATGGWSSNENVAFGIAGEMRGVEIRDDGTPNPAVDALLEEGLSGAALGEAWRALGLSREEVEALPMRTLAQLATCDGLSAWVQDIASRELLHYALIAPDQARGLLGLSETDMTVAEVQTQVMGLYKAWQDAKKDARTMDGAPVIQLLAVGSHDGALTAAISHGDLDAASQVAVNVSGMNSSVGDIAYDAKGARALYREAHTVNPSETYAAVTWIGYHSPGVADVNRMTRAEAGAPELAGFIDGVFESRTANGVPVPAVSVFAHSYGSTTAAVGLTQTVHPIDSFVMYGSAGLASDTSIEAINAESVYAAFAAGDDMAQFGRLGAHPRDPGELEGVQNITIDGVEGYLDVTVHDMFRDGTGPNEPEQSGEVGYLSKGTYFAAAAGVIFAKGGR</sequence>
<dbReference type="GO" id="GO:0016787">
    <property type="term" value="F:hydrolase activity"/>
    <property type="evidence" value="ECO:0007669"/>
    <property type="project" value="UniProtKB-KW"/>
</dbReference>
<keyword evidence="2" id="KW-0378">Hydrolase</keyword>
<reference evidence="2 3" key="1">
    <citation type="submission" date="2016-10" db="EMBL/GenBank/DDBJ databases">
        <authorList>
            <person name="de Groot N.N."/>
        </authorList>
    </citation>
    <scope>NUCLEOTIDE SEQUENCE [LARGE SCALE GENOMIC DNA]</scope>
    <source>
        <strain evidence="2 3">DSM 22788</strain>
    </source>
</reference>
<feature type="domain" description="DUF1023" evidence="1">
    <location>
        <begin position="388"/>
        <end position="555"/>
    </location>
</feature>
<name>A0A1H0XT57_9MICO</name>
<evidence type="ECO:0000313" key="3">
    <source>
        <dbReference type="Proteomes" id="UP000182690"/>
    </source>
</evidence>